<protein>
    <submittedName>
        <fullName evidence="3">Uncharacterized protein</fullName>
    </submittedName>
</protein>
<keyword evidence="1" id="KW-0175">Coiled coil</keyword>
<name>A0DTF5_PARTE</name>
<keyword evidence="4" id="KW-1185">Reference proteome</keyword>
<feature type="compositionally biased region" description="Low complexity" evidence="2">
    <location>
        <begin position="324"/>
        <end position="335"/>
    </location>
</feature>
<dbReference type="eggNOG" id="ENOG502SUCN">
    <property type="taxonomic scope" value="Eukaryota"/>
</dbReference>
<gene>
    <name evidence="3" type="ORF">GSPATT00020003001</name>
</gene>
<feature type="region of interest" description="Disordered" evidence="2">
    <location>
        <begin position="534"/>
        <end position="555"/>
    </location>
</feature>
<proteinExistence type="predicted"/>
<dbReference type="KEGG" id="ptm:GSPATT00020003001"/>
<feature type="compositionally biased region" description="Polar residues" evidence="2">
    <location>
        <begin position="534"/>
        <end position="545"/>
    </location>
</feature>
<dbReference type="STRING" id="5888.A0DTF5"/>
<evidence type="ECO:0000313" key="4">
    <source>
        <dbReference type="Proteomes" id="UP000000600"/>
    </source>
</evidence>
<dbReference type="Proteomes" id="UP000000600">
    <property type="component" value="Unassembled WGS sequence"/>
</dbReference>
<dbReference type="HOGENOM" id="CLU_460410_0_0_1"/>
<organism evidence="3 4">
    <name type="scientific">Paramecium tetraurelia</name>
    <dbReference type="NCBI Taxonomy" id="5888"/>
    <lineage>
        <taxon>Eukaryota</taxon>
        <taxon>Sar</taxon>
        <taxon>Alveolata</taxon>
        <taxon>Ciliophora</taxon>
        <taxon>Intramacronucleata</taxon>
        <taxon>Oligohymenophorea</taxon>
        <taxon>Peniculida</taxon>
        <taxon>Parameciidae</taxon>
        <taxon>Paramecium</taxon>
    </lineage>
</organism>
<dbReference type="InParanoid" id="A0DTF5"/>
<dbReference type="EMBL" id="CT868574">
    <property type="protein sequence ID" value="CAK86322.1"/>
    <property type="molecule type" value="Genomic_DNA"/>
</dbReference>
<dbReference type="RefSeq" id="XP_001453719.1">
    <property type="nucleotide sequence ID" value="XM_001453682.1"/>
</dbReference>
<dbReference type="AlphaFoldDB" id="A0DTF5"/>
<reference evidence="3 4" key="1">
    <citation type="journal article" date="2006" name="Nature">
        <title>Global trends of whole-genome duplications revealed by the ciliate Paramecium tetraurelia.</title>
        <authorList>
            <consortium name="Genoscope"/>
            <person name="Aury J.-M."/>
            <person name="Jaillon O."/>
            <person name="Duret L."/>
            <person name="Noel B."/>
            <person name="Jubin C."/>
            <person name="Porcel B.M."/>
            <person name="Segurens B."/>
            <person name="Daubin V."/>
            <person name="Anthouard V."/>
            <person name="Aiach N."/>
            <person name="Arnaiz O."/>
            <person name="Billaut A."/>
            <person name="Beisson J."/>
            <person name="Blanc I."/>
            <person name="Bouhouche K."/>
            <person name="Camara F."/>
            <person name="Duharcourt S."/>
            <person name="Guigo R."/>
            <person name="Gogendeau D."/>
            <person name="Katinka M."/>
            <person name="Keller A.-M."/>
            <person name="Kissmehl R."/>
            <person name="Klotz C."/>
            <person name="Koll F."/>
            <person name="Le Moue A."/>
            <person name="Lepere C."/>
            <person name="Malinsky S."/>
            <person name="Nowacki M."/>
            <person name="Nowak J.K."/>
            <person name="Plattner H."/>
            <person name="Poulain J."/>
            <person name="Ruiz F."/>
            <person name="Serrano V."/>
            <person name="Zagulski M."/>
            <person name="Dessen P."/>
            <person name="Betermier M."/>
            <person name="Weissenbach J."/>
            <person name="Scarpelli C."/>
            <person name="Schachter V."/>
            <person name="Sperling L."/>
            <person name="Meyer E."/>
            <person name="Cohen J."/>
            <person name="Wincker P."/>
        </authorList>
    </citation>
    <scope>NUCLEOTIDE SEQUENCE [LARGE SCALE GENOMIC DNA]</scope>
    <source>
        <strain evidence="3 4">Stock d4-2</strain>
    </source>
</reference>
<dbReference type="OrthoDB" id="313592at2759"/>
<evidence type="ECO:0000256" key="2">
    <source>
        <dbReference type="SAM" id="MobiDB-lite"/>
    </source>
</evidence>
<feature type="region of interest" description="Disordered" evidence="2">
    <location>
        <begin position="321"/>
        <end position="345"/>
    </location>
</feature>
<sequence length="592" mass="70454">MNKKIVFSQRKMQIHQKYDQFLIKEHEWKKDKALYEQKIQLLELQLEDYKTREINQKKLNDTITQAIDISGKTQQKSYSEFQKSMEVQFSNNKKYQECVTKLEEKLRYLNEQLNDKENQLKDLEILQQKQQFMNEHKIQTLEQDKQYLNQEVNTLKDQLQKLEENYKSKEQLLKLQCEQEIQKIKDNSFKDMQEKQSDYDQRYQQLAQLYEKEKDQLQQRLLKSQNTIKKYQDHIESNQENQQMQQKYEDEIAQLKQQIEEQQISFQQERSALKKQLEDQINTQNNCDANSKKKSVEVVKLRNSMISQDSPIQCKSIHIPQPESKQTIQQSKSQTNTFNKSNEKQKQQIFKNNLSFDKIKPNNQDTIPISIDEYNIKMTKKSKSQSTNSLQQNHNINQYLQEACIFQEEMENGEEFIKHKMSHQLTTRYSNELEQMRSYSQQGVTKNPLQSAANLSKMLGQHDYCNLKQGTQLSTQSKTHNNTSFSHFKVPAFTQSQLNNLKHSLYQQPWTTLRNNDSHSNHIESIKARYNAQEDSIQNDSVTQKNNKENQYPPKSVHINNEIKFLIGKLLQAKGRLQSELENTQKSCRFRT</sequence>
<dbReference type="GeneID" id="5039490"/>
<accession>A0DTF5</accession>
<dbReference type="OMA" id="IKEHEWK"/>
<evidence type="ECO:0000313" key="3">
    <source>
        <dbReference type="EMBL" id="CAK86322.1"/>
    </source>
</evidence>
<evidence type="ECO:0000256" key="1">
    <source>
        <dbReference type="SAM" id="Coils"/>
    </source>
</evidence>
<feature type="coiled-coil region" evidence="1">
    <location>
        <begin position="92"/>
        <end position="276"/>
    </location>
</feature>